<proteinExistence type="predicted"/>
<name>A0A0V0RIP8_9BILA</name>
<dbReference type="Proteomes" id="UP000054630">
    <property type="component" value="Unassembled WGS sequence"/>
</dbReference>
<accession>A0A0V0RIP8</accession>
<organism evidence="1 2">
    <name type="scientific">Trichinella nelsoni</name>
    <dbReference type="NCBI Taxonomy" id="6336"/>
    <lineage>
        <taxon>Eukaryota</taxon>
        <taxon>Metazoa</taxon>
        <taxon>Ecdysozoa</taxon>
        <taxon>Nematoda</taxon>
        <taxon>Enoplea</taxon>
        <taxon>Dorylaimia</taxon>
        <taxon>Trichinellida</taxon>
        <taxon>Trichinellidae</taxon>
        <taxon>Trichinella</taxon>
    </lineage>
</organism>
<evidence type="ECO:0000313" key="1">
    <source>
        <dbReference type="EMBL" id="KRX14287.1"/>
    </source>
</evidence>
<protein>
    <submittedName>
        <fullName evidence="1">Uncharacterized protein</fullName>
    </submittedName>
</protein>
<keyword evidence="2" id="KW-1185">Reference proteome</keyword>
<dbReference type="AlphaFoldDB" id="A0A0V0RIP8"/>
<evidence type="ECO:0000313" key="2">
    <source>
        <dbReference type="Proteomes" id="UP000054630"/>
    </source>
</evidence>
<gene>
    <name evidence="1" type="ORF">T07_3451</name>
</gene>
<dbReference type="EMBL" id="JYDL01000164">
    <property type="protein sequence ID" value="KRX14287.1"/>
    <property type="molecule type" value="Genomic_DNA"/>
</dbReference>
<reference evidence="1 2" key="1">
    <citation type="submission" date="2015-01" db="EMBL/GenBank/DDBJ databases">
        <title>Evolution of Trichinella species and genotypes.</title>
        <authorList>
            <person name="Korhonen P.K."/>
            <person name="Edoardo P."/>
            <person name="Giuseppe L.R."/>
            <person name="Gasser R.B."/>
        </authorList>
    </citation>
    <scope>NUCLEOTIDE SEQUENCE [LARGE SCALE GENOMIC DNA]</scope>
    <source>
        <strain evidence="1">ISS37</strain>
    </source>
</reference>
<sequence>MVPLAKFTSAGFFTFVVRIRVRSLTICTGKKYPLTNLKMQEGADAWAAGLQQHFLRAAKRR</sequence>
<comment type="caution">
    <text evidence="1">The sequence shown here is derived from an EMBL/GenBank/DDBJ whole genome shotgun (WGS) entry which is preliminary data.</text>
</comment>